<dbReference type="PANTHER" id="PTHR45632:SF17">
    <property type="entry name" value="KELCH-LIKE PROTEIN 31"/>
    <property type="match status" value="1"/>
</dbReference>
<dbReference type="InterPro" id="IPR013783">
    <property type="entry name" value="Ig-like_fold"/>
</dbReference>
<dbReference type="SMART" id="SM00612">
    <property type="entry name" value="Kelch"/>
    <property type="match status" value="5"/>
</dbReference>
<proteinExistence type="predicted"/>
<evidence type="ECO:0000313" key="2">
    <source>
        <dbReference type="Proteomes" id="UP000320179"/>
    </source>
</evidence>
<dbReference type="InterPro" id="IPR006652">
    <property type="entry name" value="Kelch_1"/>
</dbReference>
<name>A0AAE6G3B9_MYXXA</name>
<dbReference type="Gene3D" id="2.60.40.10">
    <property type="entry name" value="Immunoglobulins"/>
    <property type="match status" value="2"/>
</dbReference>
<accession>A0AAE6G3B9</accession>
<dbReference type="PROSITE" id="PS51257">
    <property type="entry name" value="PROKAR_LIPOPROTEIN"/>
    <property type="match status" value="1"/>
</dbReference>
<dbReference type="SUPFAM" id="SSF117281">
    <property type="entry name" value="Kelch motif"/>
    <property type="match status" value="2"/>
</dbReference>
<dbReference type="Pfam" id="PF01344">
    <property type="entry name" value="Kelch_1"/>
    <property type="match status" value="3"/>
</dbReference>
<dbReference type="InterPro" id="IPR037293">
    <property type="entry name" value="Gal_Oxidase_central_sf"/>
</dbReference>
<evidence type="ECO:0000313" key="1">
    <source>
        <dbReference type="EMBL" id="QDE69915.1"/>
    </source>
</evidence>
<gene>
    <name evidence="1" type="ORF">BHS09_24675</name>
</gene>
<protein>
    <recommendedName>
        <fullName evidence="3">Kelch domain protein</fullName>
    </recommendedName>
</protein>
<dbReference type="Gene3D" id="2.120.10.80">
    <property type="entry name" value="Kelch-type beta propeller"/>
    <property type="match status" value="1"/>
</dbReference>
<dbReference type="AlphaFoldDB" id="A0AAE6G3B9"/>
<organism evidence="1 2">
    <name type="scientific">Myxococcus xanthus</name>
    <dbReference type="NCBI Taxonomy" id="34"/>
    <lineage>
        <taxon>Bacteria</taxon>
        <taxon>Pseudomonadati</taxon>
        <taxon>Myxococcota</taxon>
        <taxon>Myxococcia</taxon>
        <taxon>Myxococcales</taxon>
        <taxon>Cystobacterineae</taxon>
        <taxon>Myxococcaceae</taxon>
        <taxon>Myxococcus</taxon>
    </lineage>
</organism>
<dbReference type="Gene3D" id="2.130.10.80">
    <property type="entry name" value="Galactose oxidase/kelch, beta-propeller"/>
    <property type="match status" value="3"/>
</dbReference>
<sequence length="1029" mass="103813">MSIRHTLAILAGSLFIACGAVETESSDTSTAAVSQELSGFTGPMSNSHQYPRLALLNDGRVLAADGLVSELYDPATNTWTATPPMTASRVFHSLITLADGRVLAAGGGMGSYLSSAELFDPQTKTWTPTGSMAVGRERALNTRLADGRVLVMGGLSTGSVTVKSAEIYDPATGTWSSAGDANYPSSQGTATLLPDGRVLLISMYGGELFDPATNTFTKVGTMTNGRTDHVATLLQDGRVLLVGGRTATELFDPALLHFTATGSPTNSSRWQATGTVLADGTVLLTGGYNSAGETLASVERYDPATGTWTQGTPLLQKREYAKMVQLTTGDALVVGGVYRIPGGGSMIIGGTQAAELISLTTCTPTTCEAQGKTCGTIPNGCGATLSCGTCGAGQMCSAANVCVCAPTTCAAQGKNCGTIPDGCGSTLSCGTCGAGQACSAANVCVCVPTTCAAQNRTCGSMSDGCGGTLDCGTCGAGSACDTGPGVCVPVQSGQAQYDATLKVPVCTGESSSCDSGTLLVGRGPEGSEPNAPNTLGGTCADGMGGSFHVDESLDRLKVRSLDGGPLTAGKTVIVDATVWAFSGYSTDFLDIYSAADASNPSWVFVATVAPYTAGSQVLSTSFVLPHGARQAVRGVFRYNGSAAPCSTGSYDDRDDLVFQVVTPVDTQAPSVSLTSPVPGATVRGQVVLQASASDDVGVTRVDFYVQTNTPGTQAALVGSDTTAPYSVTWNTLQAAPASSYLLTARAYDAASNETVSALQVNVVDNTGPGVTLDSPLNGATVSGTVTLAATAQDYSGIQKVTFYVDGQAVGTATSAPYSVAWSAASATAGTHTVHAVAWDVPGNSASSQSVSITVAGSSGGAIQASYSSTWRAPSCAGVGGASCDSGTLLTGRGSVGPELNAPNTVGGSCSDGNSGSFHRDESIDRLVLATVDGGALRAGTAARLTATVWAFNTTDVLDVYSAPSATSPVWTLVGTVPAAGSGLQSLSVTYTLPAGSAQVVRAVFRYGGLSSPCPTGELDDKDDLVFSAM</sequence>
<dbReference type="EMBL" id="CP017174">
    <property type="protein sequence ID" value="QDE69915.1"/>
    <property type="molecule type" value="Genomic_DNA"/>
</dbReference>
<dbReference type="PANTHER" id="PTHR45632">
    <property type="entry name" value="LD33804P"/>
    <property type="match status" value="1"/>
</dbReference>
<evidence type="ECO:0008006" key="3">
    <source>
        <dbReference type="Google" id="ProtNLM"/>
    </source>
</evidence>
<dbReference type="InterPro" id="IPR015915">
    <property type="entry name" value="Kelch-typ_b-propeller"/>
</dbReference>
<dbReference type="Proteomes" id="UP000320179">
    <property type="component" value="Chromosome"/>
</dbReference>
<dbReference type="RefSeq" id="WP_161604912.1">
    <property type="nucleotide sequence ID" value="NZ_CP017170.1"/>
</dbReference>
<dbReference type="Pfam" id="PF17957">
    <property type="entry name" value="Big_7"/>
    <property type="match status" value="2"/>
</dbReference>
<reference evidence="1 2" key="1">
    <citation type="journal article" date="2019" name="Science">
        <title>Social genes are selection hotspots in kin groups of a soil microbe.</title>
        <authorList>
            <person name="Wielgoss S."/>
            <person name="Wolfensberger R."/>
            <person name="Sun L."/>
            <person name="Fiegna F."/>
            <person name="Velicer G.J."/>
        </authorList>
    </citation>
    <scope>NUCLEOTIDE SEQUENCE [LARGE SCALE GENOMIC DNA]</scope>
    <source>
        <strain evidence="1 2">MC3.5.9c15</strain>
    </source>
</reference>